<accession>A0AAU7ZRJ3</accession>
<evidence type="ECO:0000259" key="2">
    <source>
        <dbReference type="Pfam" id="PF14534"/>
    </source>
</evidence>
<reference evidence="3" key="2">
    <citation type="journal article" date="2024" name="Environ. Microbiol.">
        <title>Genome analysis and description of Tunturibacter gen. nov. expands the diversity of Terriglobia in tundra soils.</title>
        <authorList>
            <person name="Messyasz A."/>
            <person name="Mannisto M.K."/>
            <person name="Kerkhof L.J."/>
            <person name="Haggblom M.M."/>
        </authorList>
    </citation>
    <scope>NUCLEOTIDE SEQUENCE</scope>
    <source>
        <strain evidence="3">X5P6</strain>
    </source>
</reference>
<dbReference type="RefSeq" id="WP_353064363.1">
    <property type="nucleotide sequence ID" value="NZ_CP132942.1"/>
</dbReference>
<dbReference type="Pfam" id="PF14534">
    <property type="entry name" value="DUF4440"/>
    <property type="match status" value="1"/>
</dbReference>
<feature type="domain" description="DUF4440" evidence="2">
    <location>
        <begin position="42"/>
        <end position="150"/>
    </location>
</feature>
<dbReference type="KEGG" id="tpsc:RBB77_01195"/>
<feature type="chain" id="PRO_5043324975" evidence="1">
    <location>
        <begin position="25"/>
        <end position="157"/>
    </location>
</feature>
<sequence>MPLRSSLRLAAVLLVLLAPVTLPAQTPDPLHTATRQELDVIKVLLAQEAAWNKGDLTAFASGYKDSPDTLFIGHQVSRGYAGMVDQYKRDYPTRAAMGTLSFTDLEVHPLDENFAVCIGKYHLDRGKKDGGNAGGIFSLVLEKTTDGWKIIVDHTTS</sequence>
<gene>
    <name evidence="3" type="ORF">RBB77_01195</name>
</gene>
<proteinExistence type="predicted"/>
<dbReference type="Gene3D" id="3.10.450.50">
    <property type="match status" value="1"/>
</dbReference>
<keyword evidence="1" id="KW-0732">Signal</keyword>
<name>A0AAU7ZRJ3_9BACT</name>
<organism evidence="3">
    <name type="scientific">Tunturiibacter psychrotolerans</name>
    <dbReference type="NCBI Taxonomy" id="3069686"/>
    <lineage>
        <taxon>Bacteria</taxon>
        <taxon>Pseudomonadati</taxon>
        <taxon>Acidobacteriota</taxon>
        <taxon>Terriglobia</taxon>
        <taxon>Terriglobales</taxon>
        <taxon>Acidobacteriaceae</taxon>
        <taxon>Tunturiibacter</taxon>
    </lineage>
</organism>
<protein>
    <submittedName>
        <fullName evidence="3">Nuclear transport factor 2 family protein</fullName>
    </submittedName>
</protein>
<dbReference type="AlphaFoldDB" id="A0AAU7ZRJ3"/>
<evidence type="ECO:0000313" key="3">
    <source>
        <dbReference type="EMBL" id="XCB33526.1"/>
    </source>
</evidence>
<dbReference type="EMBL" id="CP132942">
    <property type="protein sequence ID" value="XCB33526.1"/>
    <property type="molecule type" value="Genomic_DNA"/>
</dbReference>
<dbReference type="InterPro" id="IPR032710">
    <property type="entry name" value="NTF2-like_dom_sf"/>
</dbReference>
<dbReference type="InterPro" id="IPR027843">
    <property type="entry name" value="DUF4440"/>
</dbReference>
<dbReference type="SUPFAM" id="SSF54427">
    <property type="entry name" value="NTF2-like"/>
    <property type="match status" value="1"/>
</dbReference>
<feature type="signal peptide" evidence="1">
    <location>
        <begin position="1"/>
        <end position="24"/>
    </location>
</feature>
<evidence type="ECO:0000256" key="1">
    <source>
        <dbReference type="SAM" id="SignalP"/>
    </source>
</evidence>
<reference evidence="3" key="1">
    <citation type="submission" date="2023-08" db="EMBL/GenBank/DDBJ databases">
        <authorList>
            <person name="Messyasz A."/>
            <person name="Mannisto M.K."/>
            <person name="Kerkhof L.J."/>
            <person name="Haggblom M."/>
        </authorList>
    </citation>
    <scope>NUCLEOTIDE SEQUENCE</scope>
    <source>
        <strain evidence="3">X5P6</strain>
    </source>
</reference>